<evidence type="ECO:0000256" key="4">
    <source>
        <dbReference type="ARBA" id="ARBA00022692"/>
    </source>
</evidence>
<dbReference type="PANTHER" id="PTHR19317">
    <property type="entry name" value="PRENYLATED RAB ACCEPTOR 1-RELATED"/>
    <property type="match status" value="1"/>
</dbReference>
<keyword evidence="7" id="KW-0813">Transport</keyword>
<evidence type="ECO:0000313" key="8">
    <source>
        <dbReference type="EMBL" id="KAK3255838.1"/>
    </source>
</evidence>
<evidence type="ECO:0000313" key="9">
    <source>
        <dbReference type="Proteomes" id="UP001190700"/>
    </source>
</evidence>
<gene>
    <name evidence="8" type="ORF">CYMTET_35003</name>
</gene>
<comment type="subcellular location">
    <subcellularLocation>
        <location evidence="2 7">Membrane</location>
        <topology evidence="2 7">Multi-pass membrane protein</topology>
    </subcellularLocation>
</comment>
<reference evidence="8 9" key="1">
    <citation type="journal article" date="2015" name="Genome Biol. Evol.">
        <title>Comparative Genomics of a Bacterivorous Green Alga Reveals Evolutionary Causalities and Consequences of Phago-Mixotrophic Mode of Nutrition.</title>
        <authorList>
            <person name="Burns J.A."/>
            <person name="Paasch A."/>
            <person name="Narechania A."/>
            <person name="Kim E."/>
        </authorList>
    </citation>
    <scope>NUCLEOTIDE SEQUENCE [LARGE SCALE GENOMIC DNA]</scope>
    <source>
        <strain evidence="8 9">PLY_AMNH</strain>
    </source>
</reference>
<keyword evidence="6 7" id="KW-0472">Membrane</keyword>
<evidence type="ECO:0000256" key="2">
    <source>
        <dbReference type="ARBA" id="ARBA00004141"/>
    </source>
</evidence>
<organism evidence="8 9">
    <name type="scientific">Cymbomonas tetramitiformis</name>
    <dbReference type="NCBI Taxonomy" id="36881"/>
    <lineage>
        <taxon>Eukaryota</taxon>
        <taxon>Viridiplantae</taxon>
        <taxon>Chlorophyta</taxon>
        <taxon>Pyramimonadophyceae</taxon>
        <taxon>Pyramimonadales</taxon>
        <taxon>Pyramimonadaceae</taxon>
        <taxon>Cymbomonas</taxon>
    </lineage>
</organism>
<evidence type="ECO:0000256" key="6">
    <source>
        <dbReference type="ARBA" id="ARBA00023136"/>
    </source>
</evidence>
<comment type="similarity">
    <text evidence="3 7">Belongs to the PRA1 family.</text>
</comment>
<feature type="transmembrane region" description="Helical" evidence="7">
    <location>
        <begin position="88"/>
        <end position="104"/>
    </location>
</feature>
<dbReference type="PANTHER" id="PTHR19317:SF0">
    <property type="entry name" value="PRENYLATED RAB ACCEPTOR PROTEIN 1"/>
    <property type="match status" value="1"/>
</dbReference>
<comment type="caution">
    <text evidence="8">The sequence shown here is derived from an EMBL/GenBank/DDBJ whole genome shotgun (WGS) entry which is preliminary data.</text>
</comment>
<dbReference type="Proteomes" id="UP001190700">
    <property type="component" value="Unassembled WGS sequence"/>
</dbReference>
<keyword evidence="4 7" id="KW-0812">Transmembrane</keyword>
<dbReference type="GO" id="GO:0005794">
    <property type="term" value="C:Golgi apparatus"/>
    <property type="evidence" value="ECO:0007669"/>
    <property type="project" value="TreeGrafter"/>
</dbReference>
<keyword evidence="9" id="KW-1185">Reference proteome</keyword>
<dbReference type="GO" id="GO:0005783">
    <property type="term" value="C:endoplasmic reticulum"/>
    <property type="evidence" value="ECO:0007669"/>
    <property type="project" value="UniProtKB-ARBA"/>
</dbReference>
<dbReference type="AlphaFoldDB" id="A0AAE0FA10"/>
<dbReference type="GO" id="GO:0016020">
    <property type="term" value="C:membrane"/>
    <property type="evidence" value="ECO:0007669"/>
    <property type="project" value="UniProtKB-SubCell"/>
</dbReference>
<dbReference type="GO" id="GO:0016192">
    <property type="term" value="P:vesicle-mediated transport"/>
    <property type="evidence" value="ECO:0007669"/>
    <property type="project" value="UniProtKB-ARBA"/>
</dbReference>
<evidence type="ECO:0000256" key="5">
    <source>
        <dbReference type="ARBA" id="ARBA00022989"/>
    </source>
</evidence>
<evidence type="ECO:0000256" key="3">
    <source>
        <dbReference type="ARBA" id="ARBA00006483"/>
    </source>
</evidence>
<dbReference type="InterPro" id="IPR004895">
    <property type="entry name" value="Prenylated_rab_accept_PRA1"/>
</dbReference>
<dbReference type="EMBL" id="LGRX02022217">
    <property type="protein sequence ID" value="KAK3255838.1"/>
    <property type="molecule type" value="Genomic_DNA"/>
</dbReference>
<proteinExistence type="inferred from homology"/>
<protein>
    <recommendedName>
        <fullName evidence="7">PRA1 family protein</fullName>
    </recommendedName>
</protein>
<evidence type="ECO:0000256" key="1">
    <source>
        <dbReference type="ARBA" id="ARBA00002501"/>
    </source>
</evidence>
<sequence>MSENKEQTDASAPGTFGWLYLVQNWSSSMLSRRQPWREMVHYRMVSSPDGFTDIMYRLRKNIPFFFYNYVIILLTIAVGIIVCRPKSLEVLAALLMLWIYVFAIRNAELVVKGRTISIFTQRCIMAGFSFLTIFYFTDMGLILSSGLSAGIAVIVLHAAFRTPEPDPESESATTWTGLQTFVQTSVTDKLSSFSTQSLPFKIPDNPFTRRLERAVDSLAV</sequence>
<feature type="transmembrane region" description="Helical" evidence="7">
    <location>
        <begin position="116"/>
        <end position="136"/>
    </location>
</feature>
<dbReference type="Pfam" id="PF03208">
    <property type="entry name" value="PRA1"/>
    <property type="match status" value="1"/>
</dbReference>
<comment type="function">
    <text evidence="1 7">May be involved in both secretory and endocytic intracellular trafficking in the endosomal/prevacuolar compartments.</text>
</comment>
<name>A0AAE0FA10_9CHLO</name>
<evidence type="ECO:0000256" key="7">
    <source>
        <dbReference type="RuleBase" id="RU363107"/>
    </source>
</evidence>
<accession>A0AAE0FA10</accession>
<keyword evidence="5 7" id="KW-1133">Transmembrane helix</keyword>
<feature type="transmembrane region" description="Helical" evidence="7">
    <location>
        <begin position="64"/>
        <end position="82"/>
    </location>
</feature>